<comment type="caution">
    <text evidence="2">The sequence shown here is derived from an EMBL/GenBank/DDBJ whole genome shotgun (WGS) entry which is preliminary data.</text>
</comment>
<feature type="region of interest" description="Disordered" evidence="1">
    <location>
        <begin position="18"/>
        <end position="80"/>
    </location>
</feature>
<dbReference type="EMBL" id="MU001509">
    <property type="protein sequence ID" value="KAF2439368.1"/>
    <property type="molecule type" value="Genomic_DNA"/>
</dbReference>
<evidence type="ECO:0000313" key="3">
    <source>
        <dbReference type="Proteomes" id="UP000799764"/>
    </source>
</evidence>
<reference evidence="2" key="1">
    <citation type="journal article" date="2020" name="Stud. Mycol.">
        <title>101 Dothideomycetes genomes: a test case for predicting lifestyles and emergence of pathogens.</title>
        <authorList>
            <person name="Haridas S."/>
            <person name="Albert R."/>
            <person name="Binder M."/>
            <person name="Bloem J."/>
            <person name="Labutti K."/>
            <person name="Salamov A."/>
            <person name="Andreopoulos B."/>
            <person name="Baker S."/>
            <person name="Barry K."/>
            <person name="Bills G."/>
            <person name="Bluhm B."/>
            <person name="Cannon C."/>
            <person name="Castanera R."/>
            <person name="Culley D."/>
            <person name="Daum C."/>
            <person name="Ezra D."/>
            <person name="Gonzalez J."/>
            <person name="Henrissat B."/>
            <person name="Kuo A."/>
            <person name="Liang C."/>
            <person name="Lipzen A."/>
            <person name="Lutzoni F."/>
            <person name="Magnuson J."/>
            <person name="Mondo S."/>
            <person name="Nolan M."/>
            <person name="Ohm R."/>
            <person name="Pangilinan J."/>
            <person name="Park H.-J."/>
            <person name="Ramirez L."/>
            <person name="Alfaro M."/>
            <person name="Sun H."/>
            <person name="Tritt A."/>
            <person name="Yoshinaga Y."/>
            <person name="Zwiers L.-H."/>
            <person name="Turgeon B."/>
            <person name="Goodwin S."/>
            <person name="Spatafora J."/>
            <person name="Crous P."/>
            <person name="Grigoriev I."/>
        </authorList>
    </citation>
    <scope>NUCLEOTIDE SEQUENCE</scope>
    <source>
        <strain evidence="2">CBS 690.94</strain>
    </source>
</reference>
<evidence type="ECO:0000256" key="1">
    <source>
        <dbReference type="SAM" id="MobiDB-lite"/>
    </source>
</evidence>
<keyword evidence="3" id="KW-1185">Reference proteome</keyword>
<proteinExistence type="predicted"/>
<sequence>MTFPFVPLPPTPPDRAVHIASSASPFPSHPIPRGSTPRYLPLDLDSTPRHHISPITQQRSNFHGGREGEGEGGGCLALPVPRTPPPPPWGFVSRGTLAFFVFDMLRYAMLCYAMQ</sequence>
<name>A0A9P4P9Z6_9PLEO</name>
<dbReference type="AlphaFoldDB" id="A0A9P4P9Z6"/>
<evidence type="ECO:0000313" key="2">
    <source>
        <dbReference type="EMBL" id="KAF2439368.1"/>
    </source>
</evidence>
<dbReference type="Proteomes" id="UP000799764">
    <property type="component" value="Unassembled WGS sequence"/>
</dbReference>
<protein>
    <submittedName>
        <fullName evidence="2">Uncharacterized protein</fullName>
    </submittedName>
</protein>
<accession>A0A9P4P9Z6</accession>
<gene>
    <name evidence="2" type="ORF">P171DRAFT_436056</name>
</gene>
<organism evidence="2 3">
    <name type="scientific">Karstenula rhodostoma CBS 690.94</name>
    <dbReference type="NCBI Taxonomy" id="1392251"/>
    <lineage>
        <taxon>Eukaryota</taxon>
        <taxon>Fungi</taxon>
        <taxon>Dikarya</taxon>
        <taxon>Ascomycota</taxon>
        <taxon>Pezizomycotina</taxon>
        <taxon>Dothideomycetes</taxon>
        <taxon>Pleosporomycetidae</taxon>
        <taxon>Pleosporales</taxon>
        <taxon>Massarineae</taxon>
        <taxon>Didymosphaeriaceae</taxon>
        <taxon>Karstenula</taxon>
    </lineage>
</organism>